<dbReference type="AlphaFoldDB" id="A0A5S4GY37"/>
<gene>
    <name evidence="3" type="ORF">ETD96_17745</name>
</gene>
<keyword evidence="4" id="KW-1185">Reference proteome</keyword>
<evidence type="ECO:0000256" key="1">
    <source>
        <dbReference type="SAM" id="MobiDB-lite"/>
    </source>
</evidence>
<proteinExistence type="predicted"/>
<feature type="transmembrane region" description="Helical" evidence="2">
    <location>
        <begin position="26"/>
        <end position="54"/>
    </location>
</feature>
<evidence type="ECO:0000256" key="2">
    <source>
        <dbReference type="SAM" id="Phobius"/>
    </source>
</evidence>
<evidence type="ECO:0000313" key="3">
    <source>
        <dbReference type="EMBL" id="TMR37826.1"/>
    </source>
</evidence>
<sequence length="128" mass="13210">MAVTDAAARPTMTGAVGAAYAVTVRIFVTLLVPTGVVLVPGAVVAADLFFGWVGREAVLTDDGFRPLFTSSAAVVGTAMAIAVGLVARRTGCPSPCTSSGARRPPSSHARPALTKRKRTRRSLDESAR</sequence>
<keyword evidence="2" id="KW-0812">Transmembrane</keyword>
<feature type="transmembrane region" description="Helical" evidence="2">
    <location>
        <begin position="66"/>
        <end position="87"/>
    </location>
</feature>
<reference evidence="3 4" key="1">
    <citation type="submission" date="2019-05" db="EMBL/GenBank/DDBJ databases">
        <title>Draft genome sequence of Actinomadura geliboluensis A8036.</title>
        <authorList>
            <person name="Saricaoglu S."/>
            <person name="Isik K."/>
        </authorList>
    </citation>
    <scope>NUCLEOTIDE SEQUENCE [LARGE SCALE GENOMIC DNA]</scope>
    <source>
        <strain evidence="3 4">A8036</strain>
    </source>
</reference>
<feature type="region of interest" description="Disordered" evidence="1">
    <location>
        <begin position="92"/>
        <end position="128"/>
    </location>
</feature>
<organism evidence="3 4">
    <name type="scientific">Actinomadura geliboluensis</name>
    <dbReference type="NCBI Taxonomy" id="882440"/>
    <lineage>
        <taxon>Bacteria</taxon>
        <taxon>Bacillati</taxon>
        <taxon>Actinomycetota</taxon>
        <taxon>Actinomycetes</taxon>
        <taxon>Streptosporangiales</taxon>
        <taxon>Thermomonosporaceae</taxon>
        <taxon>Actinomadura</taxon>
    </lineage>
</organism>
<dbReference type="RefSeq" id="WP_138637567.1">
    <property type="nucleotide sequence ID" value="NZ_JASWDG010000047.1"/>
</dbReference>
<accession>A0A5S4GY37</accession>
<evidence type="ECO:0000313" key="4">
    <source>
        <dbReference type="Proteomes" id="UP000305238"/>
    </source>
</evidence>
<keyword evidence="2" id="KW-0472">Membrane</keyword>
<protein>
    <submittedName>
        <fullName evidence="3">Uncharacterized protein</fullName>
    </submittedName>
</protein>
<keyword evidence="2" id="KW-1133">Transmembrane helix</keyword>
<dbReference type="EMBL" id="VCKZ01000117">
    <property type="protein sequence ID" value="TMR37826.1"/>
    <property type="molecule type" value="Genomic_DNA"/>
</dbReference>
<comment type="caution">
    <text evidence="3">The sequence shown here is derived from an EMBL/GenBank/DDBJ whole genome shotgun (WGS) entry which is preliminary data.</text>
</comment>
<dbReference type="Proteomes" id="UP000305238">
    <property type="component" value="Unassembled WGS sequence"/>
</dbReference>
<name>A0A5S4GY37_9ACTN</name>